<evidence type="ECO:0000256" key="5">
    <source>
        <dbReference type="ARBA" id="ARBA00023136"/>
    </source>
</evidence>
<protein>
    <submittedName>
        <fullName evidence="7">Uncharacterized membrane protein YgdD, TMEM256/DUF423 family</fullName>
    </submittedName>
</protein>
<dbReference type="EMBL" id="FONW01000018">
    <property type="protein sequence ID" value="SFF86043.1"/>
    <property type="molecule type" value="Genomic_DNA"/>
</dbReference>
<gene>
    <name evidence="7" type="ORF">SAMN05216283_11844</name>
</gene>
<sequence>MNKTILLTAAFLLALAVILGAFGAHGLKEKLGNEMMQIYKTGVEYHFYHALGLLLVGVLSAQMPSSLMNWSAICLTVGIVIFSGSLYTLAITGVRWLGAITPLGGLSFIAGWVLLFIAVWKK</sequence>
<keyword evidence="8" id="KW-1185">Reference proteome</keyword>
<evidence type="ECO:0000256" key="4">
    <source>
        <dbReference type="ARBA" id="ARBA00022989"/>
    </source>
</evidence>
<dbReference type="PANTHER" id="PTHR43461">
    <property type="entry name" value="TRANSMEMBRANE PROTEIN 256"/>
    <property type="match status" value="1"/>
</dbReference>
<evidence type="ECO:0000256" key="6">
    <source>
        <dbReference type="SAM" id="Phobius"/>
    </source>
</evidence>
<comment type="subcellular location">
    <subcellularLocation>
        <location evidence="1">Membrane</location>
        <topology evidence="1">Multi-pass membrane protein</topology>
    </subcellularLocation>
</comment>
<dbReference type="RefSeq" id="WP_093921677.1">
    <property type="nucleotide sequence ID" value="NZ_FONW01000018.1"/>
</dbReference>
<dbReference type="PANTHER" id="PTHR43461:SF1">
    <property type="entry name" value="TRANSMEMBRANE PROTEIN 256"/>
    <property type="match status" value="1"/>
</dbReference>
<dbReference type="Proteomes" id="UP000198964">
    <property type="component" value="Unassembled WGS sequence"/>
</dbReference>
<name>A0A1I2M3K5_9BACT</name>
<keyword evidence="3 6" id="KW-0812">Transmembrane</keyword>
<dbReference type="InterPro" id="IPR006696">
    <property type="entry name" value="DUF423"/>
</dbReference>
<evidence type="ECO:0000313" key="7">
    <source>
        <dbReference type="EMBL" id="SFF86043.1"/>
    </source>
</evidence>
<evidence type="ECO:0000313" key="8">
    <source>
        <dbReference type="Proteomes" id="UP000198964"/>
    </source>
</evidence>
<evidence type="ECO:0000256" key="1">
    <source>
        <dbReference type="ARBA" id="ARBA00004141"/>
    </source>
</evidence>
<keyword evidence="5 6" id="KW-0472">Membrane</keyword>
<keyword evidence="4 6" id="KW-1133">Transmembrane helix</keyword>
<accession>A0A1I2M3K5</accession>
<evidence type="ECO:0000256" key="3">
    <source>
        <dbReference type="ARBA" id="ARBA00022692"/>
    </source>
</evidence>
<dbReference type="GO" id="GO:0005886">
    <property type="term" value="C:plasma membrane"/>
    <property type="evidence" value="ECO:0007669"/>
    <property type="project" value="TreeGrafter"/>
</dbReference>
<dbReference type="AlphaFoldDB" id="A0A1I2M3K5"/>
<evidence type="ECO:0000256" key="2">
    <source>
        <dbReference type="ARBA" id="ARBA00009694"/>
    </source>
</evidence>
<feature type="transmembrane region" description="Helical" evidence="6">
    <location>
        <begin position="47"/>
        <end position="63"/>
    </location>
</feature>
<feature type="transmembrane region" description="Helical" evidence="6">
    <location>
        <begin position="70"/>
        <end position="90"/>
    </location>
</feature>
<reference evidence="7 8" key="1">
    <citation type="submission" date="2016-10" db="EMBL/GenBank/DDBJ databases">
        <authorList>
            <person name="de Groot N.N."/>
        </authorList>
    </citation>
    <scope>NUCLEOTIDE SEQUENCE [LARGE SCALE GENOMIC DNA]</scope>
    <source>
        <strain evidence="7 8">CGMCC 1.9156</strain>
    </source>
</reference>
<comment type="similarity">
    <text evidence="2">Belongs to the UPF0382 family.</text>
</comment>
<feature type="transmembrane region" description="Helical" evidence="6">
    <location>
        <begin position="96"/>
        <end position="120"/>
    </location>
</feature>
<organism evidence="7 8">
    <name type="scientific">Sunxiuqinia elliptica</name>
    <dbReference type="NCBI Taxonomy" id="655355"/>
    <lineage>
        <taxon>Bacteria</taxon>
        <taxon>Pseudomonadati</taxon>
        <taxon>Bacteroidota</taxon>
        <taxon>Bacteroidia</taxon>
        <taxon>Marinilabiliales</taxon>
        <taxon>Prolixibacteraceae</taxon>
        <taxon>Sunxiuqinia</taxon>
    </lineage>
</organism>
<dbReference type="Pfam" id="PF04241">
    <property type="entry name" value="DUF423"/>
    <property type="match status" value="1"/>
</dbReference>
<proteinExistence type="inferred from homology"/>